<dbReference type="InterPro" id="IPR000792">
    <property type="entry name" value="Tscrpt_reg_LuxR_C"/>
</dbReference>
<keyword evidence="1" id="KW-0805">Transcription regulation</keyword>
<dbReference type="Gene3D" id="1.10.10.10">
    <property type="entry name" value="Winged helix-like DNA-binding domain superfamily/Winged helix DNA-binding domain"/>
    <property type="match status" value="1"/>
</dbReference>
<dbReference type="InterPro" id="IPR036388">
    <property type="entry name" value="WH-like_DNA-bd_sf"/>
</dbReference>
<dbReference type="EMBL" id="JAJHPV010000020">
    <property type="protein sequence ID" value="MCC6072666.1"/>
    <property type="molecule type" value="Genomic_DNA"/>
</dbReference>
<comment type="caution">
    <text evidence="5">The sequence shown here is derived from an EMBL/GenBank/DDBJ whole genome shotgun (WGS) entry which is preliminary data.</text>
</comment>
<dbReference type="InterPro" id="IPR016032">
    <property type="entry name" value="Sig_transdc_resp-reg_C-effctor"/>
</dbReference>
<protein>
    <submittedName>
        <fullName evidence="5">LuxR C-terminal-related transcriptional regulator</fullName>
    </submittedName>
</protein>
<evidence type="ECO:0000256" key="3">
    <source>
        <dbReference type="ARBA" id="ARBA00023163"/>
    </source>
</evidence>
<evidence type="ECO:0000313" key="5">
    <source>
        <dbReference type="EMBL" id="MCC6072666.1"/>
    </source>
</evidence>
<keyword evidence="3" id="KW-0804">Transcription</keyword>
<name>A0ABS8IW06_9BURK</name>
<dbReference type="PANTHER" id="PTHR44688:SF16">
    <property type="entry name" value="DNA-BINDING TRANSCRIPTIONAL ACTIVATOR DEVR_DOSR"/>
    <property type="match status" value="1"/>
</dbReference>
<dbReference type="SMART" id="SM00421">
    <property type="entry name" value="HTH_LUXR"/>
    <property type="match status" value="1"/>
</dbReference>
<keyword evidence="6" id="KW-1185">Reference proteome</keyword>
<dbReference type="CDD" id="cd06170">
    <property type="entry name" value="LuxR_C_like"/>
    <property type="match status" value="1"/>
</dbReference>
<evidence type="ECO:0000256" key="2">
    <source>
        <dbReference type="ARBA" id="ARBA00023125"/>
    </source>
</evidence>
<dbReference type="PRINTS" id="PR00038">
    <property type="entry name" value="HTHLUXR"/>
</dbReference>
<feature type="domain" description="HTH luxR-type" evidence="4">
    <location>
        <begin position="184"/>
        <end position="249"/>
    </location>
</feature>
<dbReference type="PROSITE" id="PS50043">
    <property type="entry name" value="HTH_LUXR_2"/>
    <property type="match status" value="1"/>
</dbReference>
<evidence type="ECO:0000259" key="4">
    <source>
        <dbReference type="PROSITE" id="PS50043"/>
    </source>
</evidence>
<sequence>MNELVILSPLEQEYLLRVVEAGARVRDMRQFFLWTQGQLQALLPHQVLLCMEYGPGDALRRLECIHGAVLDEDILRQLTDPAHGLAVQAARAGREGWRMPAIAVASQGGAPAAVGLALERSGFDNLLVHGSGMLAGGASVFALLGLPIKPGPRHAYFLELVLPHLHFALLRCAQQEPARMVQGRAGIARPLSVREAEILSWVREGKSNYEIGSILGISALTVKNHLQRVYRALGVSNRAHALSRCHALRLLEPEGMAPAGGRRARPG</sequence>
<evidence type="ECO:0000256" key="1">
    <source>
        <dbReference type="ARBA" id="ARBA00023015"/>
    </source>
</evidence>
<evidence type="ECO:0000313" key="6">
    <source>
        <dbReference type="Proteomes" id="UP001198701"/>
    </source>
</evidence>
<gene>
    <name evidence="5" type="ORF">LMJ30_17155</name>
</gene>
<dbReference type="InterPro" id="IPR017470">
    <property type="entry name" value="Tscrpt_reg_EpsA"/>
</dbReference>
<reference evidence="5 6" key="1">
    <citation type="submission" date="2021-11" db="EMBL/GenBank/DDBJ databases">
        <authorList>
            <person name="Huq M.A."/>
        </authorList>
    </citation>
    <scope>NUCLEOTIDE SEQUENCE [LARGE SCALE GENOMIC DNA]</scope>
    <source>
        <strain evidence="5 6">MAHUQ-52</strain>
    </source>
</reference>
<accession>A0ABS8IW06</accession>
<organism evidence="5 6">
    <name type="scientific">Massilia agrisoli</name>
    <dbReference type="NCBI Taxonomy" id="2892444"/>
    <lineage>
        <taxon>Bacteria</taxon>
        <taxon>Pseudomonadati</taxon>
        <taxon>Pseudomonadota</taxon>
        <taxon>Betaproteobacteria</taxon>
        <taxon>Burkholderiales</taxon>
        <taxon>Oxalobacteraceae</taxon>
        <taxon>Telluria group</taxon>
        <taxon>Massilia</taxon>
    </lineage>
</organism>
<dbReference type="NCBIfam" id="TIGR03020">
    <property type="entry name" value="EpsA"/>
    <property type="match status" value="1"/>
</dbReference>
<dbReference type="PANTHER" id="PTHR44688">
    <property type="entry name" value="DNA-BINDING TRANSCRIPTIONAL ACTIVATOR DEVR_DOSR"/>
    <property type="match status" value="1"/>
</dbReference>
<keyword evidence="2" id="KW-0238">DNA-binding</keyword>
<dbReference type="RefSeq" id="WP_229433651.1">
    <property type="nucleotide sequence ID" value="NZ_JAJHPV010000020.1"/>
</dbReference>
<dbReference type="Proteomes" id="UP001198701">
    <property type="component" value="Unassembled WGS sequence"/>
</dbReference>
<dbReference type="SUPFAM" id="SSF46894">
    <property type="entry name" value="C-terminal effector domain of the bipartite response regulators"/>
    <property type="match status" value="1"/>
</dbReference>
<dbReference type="Pfam" id="PF00196">
    <property type="entry name" value="GerE"/>
    <property type="match status" value="1"/>
</dbReference>
<proteinExistence type="predicted"/>